<dbReference type="InterPro" id="IPR009057">
    <property type="entry name" value="Homeodomain-like_sf"/>
</dbReference>
<evidence type="ECO:0000313" key="3">
    <source>
        <dbReference type="Proteomes" id="UP000199202"/>
    </source>
</evidence>
<feature type="region of interest" description="Disordered" evidence="1">
    <location>
        <begin position="1"/>
        <end position="24"/>
    </location>
</feature>
<dbReference type="STRING" id="633440.SAMN05421869_108202"/>
<accession>A0A1G8QEJ1</accession>
<dbReference type="RefSeq" id="WP_176993271.1">
    <property type="nucleotide sequence ID" value="NZ_FNDJ01000008.1"/>
</dbReference>
<feature type="compositionally biased region" description="Pro residues" evidence="1">
    <location>
        <begin position="7"/>
        <end position="16"/>
    </location>
</feature>
<dbReference type="Pfam" id="PF13384">
    <property type="entry name" value="HTH_23"/>
    <property type="match status" value="1"/>
</dbReference>
<dbReference type="Proteomes" id="UP000199202">
    <property type="component" value="Unassembled WGS sequence"/>
</dbReference>
<protein>
    <submittedName>
        <fullName evidence="2">Putative transposase</fullName>
    </submittedName>
</protein>
<name>A0A1G8QEJ1_9ACTN</name>
<reference evidence="2 3" key="1">
    <citation type="submission" date="2016-10" db="EMBL/GenBank/DDBJ databases">
        <authorList>
            <person name="de Groot N.N."/>
        </authorList>
    </citation>
    <scope>NUCLEOTIDE SEQUENCE [LARGE SCALE GENOMIC DNA]</scope>
    <source>
        <strain evidence="2 3">CGMCC 4.6533</strain>
    </source>
</reference>
<sequence>MSAEPPDAVPAAPPGDTPTGATDATPVALARYRVLVPHLYEGVTLKAAAASSGVPYRTAQRWLAAYKRDGLLGLARAGRSDKGRRRLPEELIAFIEGLALKPPRPTIAKIHRQAVGVAAQRGQPKPAPPWSREFR</sequence>
<evidence type="ECO:0000256" key="1">
    <source>
        <dbReference type="SAM" id="MobiDB-lite"/>
    </source>
</evidence>
<dbReference type="AlphaFoldDB" id="A0A1G8QEJ1"/>
<gene>
    <name evidence="2" type="ORF">SAMN05421869_108202</name>
</gene>
<dbReference type="SUPFAM" id="SSF46689">
    <property type="entry name" value="Homeodomain-like"/>
    <property type="match status" value="1"/>
</dbReference>
<dbReference type="EMBL" id="FNDJ01000008">
    <property type="protein sequence ID" value="SDJ02520.1"/>
    <property type="molecule type" value="Genomic_DNA"/>
</dbReference>
<keyword evidence="3" id="KW-1185">Reference proteome</keyword>
<organism evidence="2 3">
    <name type="scientific">Nonomuraea jiangxiensis</name>
    <dbReference type="NCBI Taxonomy" id="633440"/>
    <lineage>
        <taxon>Bacteria</taxon>
        <taxon>Bacillati</taxon>
        <taxon>Actinomycetota</taxon>
        <taxon>Actinomycetes</taxon>
        <taxon>Streptosporangiales</taxon>
        <taxon>Streptosporangiaceae</taxon>
        <taxon>Nonomuraea</taxon>
    </lineage>
</organism>
<proteinExistence type="predicted"/>
<evidence type="ECO:0000313" key="2">
    <source>
        <dbReference type="EMBL" id="SDJ02520.1"/>
    </source>
</evidence>